<organism evidence="2 3">
    <name type="scientific">Puccinia sorghi</name>
    <dbReference type="NCBI Taxonomy" id="27349"/>
    <lineage>
        <taxon>Eukaryota</taxon>
        <taxon>Fungi</taxon>
        <taxon>Dikarya</taxon>
        <taxon>Basidiomycota</taxon>
        <taxon>Pucciniomycotina</taxon>
        <taxon>Pucciniomycetes</taxon>
        <taxon>Pucciniales</taxon>
        <taxon>Pucciniaceae</taxon>
        <taxon>Puccinia</taxon>
    </lineage>
</organism>
<dbReference type="Proteomes" id="UP000037035">
    <property type="component" value="Unassembled WGS sequence"/>
</dbReference>
<feature type="compositionally biased region" description="Polar residues" evidence="1">
    <location>
        <begin position="8"/>
        <end position="26"/>
    </location>
</feature>
<dbReference type="STRING" id="27349.A0A0L6UI79"/>
<dbReference type="OrthoDB" id="2498923at2759"/>
<feature type="region of interest" description="Disordered" evidence="1">
    <location>
        <begin position="1"/>
        <end position="84"/>
    </location>
</feature>
<evidence type="ECO:0000256" key="1">
    <source>
        <dbReference type="SAM" id="MobiDB-lite"/>
    </source>
</evidence>
<keyword evidence="3" id="KW-1185">Reference proteome</keyword>
<dbReference type="VEuPathDB" id="FungiDB:VP01_581g5"/>
<evidence type="ECO:0000313" key="2">
    <source>
        <dbReference type="EMBL" id="KNZ48223.1"/>
    </source>
</evidence>
<protein>
    <submittedName>
        <fullName evidence="2">Uncharacterized protein</fullName>
    </submittedName>
</protein>
<accession>A0A0L6UI79</accession>
<reference evidence="2 3" key="1">
    <citation type="submission" date="2015-08" db="EMBL/GenBank/DDBJ databases">
        <title>Next Generation Sequencing and Analysis of the Genome of Puccinia sorghi L Schw, the Causal Agent of Maize Common Rust.</title>
        <authorList>
            <person name="Rochi L."/>
            <person name="Burguener G."/>
            <person name="Darino M."/>
            <person name="Turjanski A."/>
            <person name="Kreff E."/>
            <person name="Dieguez M.J."/>
            <person name="Sacco F."/>
        </authorList>
    </citation>
    <scope>NUCLEOTIDE SEQUENCE [LARGE SCALE GENOMIC DNA]</scope>
    <source>
        <strain evidence="2 3">RO10H11247</strain>
    </source>
</reference>
<sequence>MSIFIPNGPQSQLTPSSTPVGSSNLGSQNRRRRSASPSSNRQQGNSHQRRRVDPEESDESLDDPFGPEGETFQHSPAAGSEDIPADPFYTALQIEPLPISISARLQEIPEAERYNTMLAMLMSLARRLDQITGPVTTGSTTSIMPQPAGLLTHSEQVRTWQYSGAVKDNHELSLFRKVVVSDSWYTYLGQLHTLIWAIVQAELKLQPIALFSTQFPPKYLTEDHLAVKNVNAAIKKQMKHVRYKLRNILLTGIVAGSEPELPRIPNLVELSRLLWRHLNDGNSGITDSEIDMKVGPHLRIRFCYLRLATASNYFNADSRNRNVSQWDQIDTQLNANRSEIVRYTNCWHRLLSAKDAELFGDRPLLIDLKEGDVKCPTHEEVLARVADRTATRPAN</sequence>
<name>A0A0L6UI79_9BASI</name>
<dbReference type="EMBL" id="LAVV01011074">
    <property type="protein sequence ID" value="KNZ48223.1"/>
    <property type="molecule type" value="Genomic_DNA"/>
</dbReference>
<proteinExistence type="predicted"/>
<dbReference type="AlphaFoldDB" id="A0A0L6UI79"/>
<comment type="caution">
    <text evidence="2">The sequence shown here is derived from an EMBL/GenBank/DDBJ whole genome shotgun (WGS) entry which is preliminary data.</text>
</comment>
<evidence type="ECO:0000313" key="3">
    <source>
        <dbReference type="Proteomes" id="UP000037035"/>
    </source>
</evidence>
<gene>
    <name evidence="2" type="ORF">VP01_581g5</name>
</gene>